<keyword evidence="4" id="KW-1185">Reference proteome</keyword>
<dbReference type="EMBL" id="WWCV01000133">
    <property type="protein sequence ID" value="MYN21123.1"/>
    <property type="molecule type" value="Genomic_DNA"/>
</dbReference>
<proteinExistence type="predicted"/>
<feature type="signal peptide" evidence="1">
    <location>
        <begin position="1"/>
        <end position="25"/>
    </location>
</feature>
<feature type="domain" description="Ice-binding protein C-terminal" evidence="2">
    <location>
        <begin position="287"/>
        <end position="312"/>
    </location>
</feature>
<gene>
    <name evidence="3" type="ORF">GTP81_30745</name>
</gene>
<feature type="chain" id="PRO_5032558472" evidence="1">
    <location>
        <begin position="26"/>
        <end position="322"/>
    </location>
</feature>
<keyword evidence="1" id="KW-0732">Signal</keyword>
<sequence>MNIIKPAMAAATIAAALAGPGAAHAGPAVGLDPTGSGVYTSYADLWTNASNSALATDFIPGVTVGAATPLAADTSPYLSELRSQMVISSMSNGAADVTPSGLNSGFELSAVVRFQELVDRETATTAHFALPDSQSAAMDVDPLHAGVQNIAFFFDRYGPGETSKAVPGDGPGTVRCYGAGSTSAGCGGAGDPDGDGLLIMSGHLVFNEGSFVNGPYGATGSFDIRFMIDYADANYLDIVSGAVLQDQLTGTASIPADYAPATMWDGAVPNYVPMMRFDGTRSFAVAPVPEPATLALLGVGCAGLALSSRCRRRSRCSSQAPA</sequence>
<dbReference type="Proteomes" id="UP000484875">
    <property type="component" value="Unassembled WGS sequence"/>
</dbReference>
<comment type="caution">
    <text evidence="3">The sequence shown here is derived from an EMBL/GenBank/DDBJ whole genome shotgun (WGS) entry which is preliminary data.</text>
</comment>
<protein>
    <submittedName>
        <fullName evidence="3">PEP-CTERM sorting domain-containing protein</fullName>
    </submittedName>
</protein>
<reference evidence="3 4" key="1">
    <citation type="submission" date="2019-12" db="EMBL/GenBank/DDBJ databases">
        <title>Novel species isolated from a subtropical stream in China.</title>
        <authorList>
            <person name="Lu H."/>
        </authorList>
    </citation>
    <scope>NUCLEOTIDE SEQUENCE [LARGE SCALE GENOMIC DNA]</scope>
    <source>
        <strain evidence="3 4">FT107W</strain>
    </source>
</reference>
<name>A0A845HUM4_9BURK</name>
<evidence type="ECO:0000256" key="1">
    <source>
        <dbReference type="SAM" id="SignalP"/>
    </source>
</evidence>
<dbReference type="InterPro" id="IPR013424">
    <property type="entry name" value="Ice-binding_C"/>
</dbReference>
<organism evidence="3 4">
    <name type="scientific">Duganella vulcania</name>
    <dbReference type="NCBI Taxonomy" id="2692166"/>
    <lineage>
        <taxon>Bacteria</taxon>
        <taxon>Pseudomonadati</taxon>
        <taxon>Pseudomonadota</taxon>
        <taxon>Betaproteobacteria</taxon>
        <taxon>Burkholderiales</taxon>
        <taxon>Oxalobacteraceae</taxon>
        <taxon>Telluria group</taxon>
        <taxon>Duganella</taxon>
    </lineage>
</organism>
<evidence type="ECO:0000313" key="3">
    <source>
        <dbReference type="EMBL" id="MYN21123.1"/>
    </source>
</evidence>
<evidence type="ECO:0000259" key="2">
    <source>
        <dbReference type="Pfam" id="PF07589"/>
    </source>
</evidence>
<dbReference type="NCBIfam" id="TIGR02595">
    <property type="entry name" value="PEP_CTERM"/>
    <property type="match status" value="1"/>
</dbReference>
<dbReference type="RefSeq" id="WP_161093334.1">
    <property type="nucleotide sequence ID" value="NZ_WWCV01000133.1"/>
</dbReference>
<dbReference type="Pfam" id="PF07589">
    <property type="entry name" value="PEP-CTERM"/>
    <property type="match status" value="1"/>
</dbReference>
<dbReference type="AlphaFoldDB" id="A0A845HUM4"/>
<accession>A0A845HUM4</accession>
<evidence type="ECO:0000313" key="4">
    <source>
        <dbReference type="Proteomes" id="UP000484875"/>
    </source>
</evidence>